<reference evidence="2" key="1">
    <citation type="submission" date="2017-09" db="EMBL/GenBank/DDBJ databases">
        <authorList>
            <person name="Varghese N."/>
            <person name="Submissions S."/>
        </authorList>
    </citation>
    <scope>NUCLEOTIDE SEQUENCE [LARGE SCALE GENOMIC DNA]</scope>
    <source>
        <strain evidence="2">CGMCC 1.12803</strain>
    </source>
</reference>
<dbReference type="OrthoDB" id="9785375at2"/>
<dbReference type="AlphaFoldDB" id="A0A286AEL5"/>
<dbReference type="InterPro" id="IPR029044">
    <property type="entry name" value="Nucleotide-diphossugar_trans"/>
</dbReference>
<proteinExistence type="predicted"/>
<dbReference type="EMBL" id="OCMT01000005">
    <property type="protein sequence ID" value="SOD20339.1"/>
    <property type="molecule type" value="Genomic_DNA"/>
</dbReference>
<sequence length="314" mass="36564">MKSAVLYLVFNRIDETKESFETIRKAKPPKLYVAADGPRNAVNGEREICDAVRKIATNVDWDCEVLTLFREENLGCKTAIVIAIDWFFENEPEGIILEDDIIPKNEFFEFCDIMLEKYRNENVIKAVSGFNQFGQNIESNSYYFSRGFYAWGWATWKSRWSNYKVDNLDMSLLESREVKSVYHKAAIEGVKFNLNIIQAGVLDTWDYQMLYMIMVENGRVVAPLANLTTNIGANGAHSMNNQNIFFKYGEMSINDLVHPSKIEDNQVLNEKLWEEFKAAYLGVRFKDLLMKLRLYVLLRGLYKKVMKFYIAKFK</sequence>
<dbReference type="RefSeq" id="WP_097133848.1">
    <property type="nucleotide sequence ID" value="NZ_OCMT01000005.1"/>
</dbReference>
<evidence type="ECO:0000313" key="1">
    <source>
        <dbReference type="EMBL" id="SOD20339.1"/>
    </source>
</evidence>
<keyword evidence="2" id="KW-1185">Reference proteome</keyword>
<organism evidence="1 2">
    <name type="scientific">Pedobacter xixiisoli</name>
    <dbReference type="NCBI Taxonomy" id="1476464"/>
    <lineage>
        <taxon>Bacteria</taxon>
        <taxon>Pseudomonadati</taxon>
        <taxon>Bacteroidota</taxon>
        <taxon>Sphingobacteriia</taxon>
        <taxon>Sphingobacteriales</taxon>
        <taxon>Sphingobacteriaceae</taxon>
        <taxon>Pedobacter</taxon>
    </lineage>
</organism>
<dbReference type="Gene3D" id="3.90.550.10">
    <property type="entry name" value="Spore Coat Polysaccharide Biosynthesis Protein SpsA, Chain A"/>
    <property type="match status" value="1"/>
</dbReference>
<protein>
    <submittedName>
        <fullName evidence="1">Uncharacterized protein</fullName>
    </submittedName>
</protein>
<gene>
    <name evidence="1" type="ORF">SAMN06297358_4055</name>
</gene>
<name>A0A286AEL5_9SPHI</name>
<evidence type="ECO:0000313" key="2">
    <source>
        <dbReference type="Proteomes" id="UP000219281"/>
    </source>
</evidence>
<accession>A0A286AEL5</accession>
<dbReference type="Proteomes" id="UP000219281">
    <property type="component" value="Unassembled WGS sequence"/>
</dbReference>
<dbReference type="SUPFAM" id="SSF53448">
    <property type="entry name" value="Nucleotide-diphospho-sugar transferases"/>
    <property type="match status" value="1"/>
</dbReference>